<dbReference type="VEuPathDB" id="FungiDB:RhiirFUN_004472"/>
<proteinExistence type="predicted"/>
<organism evidence="1 2">
    <name type="scientific">Rhizophagus irregularis</name>
    <dbReference type="NCBI Taxonomy" id="588596"/>
    <lineage>
        <taxon>Eukaryota</taxon>
        <taxon>Fungi</taxon>
        <taxon>Fungi incertae sedis</taxon>
        <taxon>Mucoromycota</taxon>
        <taxon>Glomeromycotina</taxon>
        <taxon>Glomeromycetes</taxon>
        <taxon>Glomerales</taxon>
        <taxon>Glomeraceae</taxon>
        <taxon>Rhizophagus</taxon>
    </lineage>
</organism>
<dbReference type="AlphaFoldDB" id="A0A2N0NW76"/>
<reference evidence="1 2" key="1">
    <citation type="submission" date="2016-04" db="EMBL/GenBank/DDBJ databases">
        <title>Genome analyses suggest a sexual origin of heterokaryosis in a supposedly ancient asexual fungus.</title>
        <authorList>
            <person name="Ropars J."/>
            <person name="Sedzielewska K."/>
            <person name="Noel J."/>
            <person name="Charron P."/>
            <person name="Farinelli L."/>
            <person name="Marton T."/>
            <person name="Kruger M."/>
            <person name="Pelin A."/>
            <person name="Brachmann A."/>
            <person name="Corradi N."/>
        </authorList>
    </citation>
    <scope>NUCLEOTIDE SEQUENCE [LARGE SCALE GENOMIC DNA]</scope>
    <source>
        <strain evidence="1 2">A5</strain>
    </source>
</reference>
<evidence type="ECO:0008006" key="3">
    <source>
        <dbReference type="Google" id="ProtNLM"/>
    </source>
</evidence>
<dbReference type="VEuPathDB" id="FungiDB:RhiirFUN_024541"/>
<dbReference type="EMBL" id="LLXJ01002452">
    <property type="protein sequence ID" value="PKB98829.1"/>
    <property type="molecule type" value="Genomic_DNA"/>
</dbReference>
<dbReference type="Proteomes" id="UP000232722">
    <property type="component" value="Unassembled WGS sequence"/>
</dbReference>
<sequence length="228" mass="26370">MDTLHPDITPFIDQYLSLHPHYAEPDFYLQEIEEQFALRTGVWYKPNHVGSKRLNSFLNEICKITGINLNGRKITNHSEHRALIQNCKKMGILKEDIKLISRHRSDAGLSSYTLPTDNKKNEIVGQLMNKVHRQLTSVNEKSAEIVNSQISCINENNKQIMDKEDNNFKTAKEALLEKSRENQQNTIKQPLKLTNTNPQLEISMNVDHFKELFDYGIISQLNRKINLA</sequence>
<dbReference type="VEuPathDB" id="FungiDB:RhiirA1_472670"/>
<name>A0A2N0NW76_9GLOM</name>
<evidence type="ECO:0000313" key="2">
    <source>
        <dbReference type="Proteomes" id="UP000232722"/>
    </source>
</evidence>
<accession>A0A2N0NW76</accession>
<reference evidence="1 2" key="2">
    <citation type="submission" date="2017-09" db="EMBL/GenBank/DDBJ databases">
        <title>Extensive intraspecific genome diversity in a model arbuscular mycorrhizal fungus.</title>
        <authorList>
            <person name="Chen E.C."/>
            <person name="Morin E."/>
            <person name="Beaudet D."/>
            <person name="Noel J."/>
            <person name="Ndikumana S."/>
            <person name="Charron P."/>
            <person name="St-Onge C."/>
            <person name="Giorgi J."/>
            <person name="Grigoriev I.V."/>
            <person name="Roux C."/>
            <person name="Martin F.M."/>
            <person name="Corradi N."/>
        </authorList>
    </citation>
    <scope>NUCLEOTIDE SEQUENCE [LARGE SCALE GENOMIC DNA]</scope>
    <source>
        <strain evidence="1 2">A5</strain>
    </source>
</reference>
<evidence type="ECO:0000313" key="1">
    <source>
        <dbReference type="EMBL" id="PKB98829.1"/>
    </source>
</evidence>
<protein>
    <recommendedName>
        <fullName evidence="3">Zinc finger mym-type protein 2-like: PROVISIONAL</fullName>
    </recommendedName>
</protein>
<comment type="caution">
    <text evidence="1">The sequence shown here is derived from an EMBL/GenBank/DDBJ whole genome shotgun (WGS) entry which is preliminary data.</text>
</comment>
<gene>
    <name evidence="1" type="ORF">RhiirA5_430745</name>
</gene>